<feature type="short sequence motif" description="'HIGH' region" evidence="8">
    <location>
        <begin position="133"/>
        <end position="143"/>
    </location>
</feature>
<dbReference type="PANTHER" id="PTHR11956">
    <property type="entry name" value="ARGINYL-TRNA SYNTHETASE"/>
    <property type="match status" value="1"/>
</dbReference>
<dbReference type="Gene3D" id="3.40.50.620">
    <property type="entry name" value="HUPs"/>
    <property type="match status" value="1"/>
</dbReference>
<evidence type="ECO:0000256" key="5">
    <source>
        <dbReference type="ARBA" id="ARBA00022917"/>
    </source>
</evidence>
<evidence type="ECO:0000256" key="4">
    <source>
        <dbReference type="ARBA" id="ARBA00022840"/>
    </source>
</evidence>
<comment type="subunit">
    <text evidence="8">Monomer.</text>
</comment>
<name>A0A1Y6K556_9CHLR</name>
<evidence type="ECO:0000256" key="9">
    <source>
        <dbReference type="RuleBase" id="RU363038"/>
    </source>
</evidence>
<keyword evidence="4 8" id="KW-0067">ATP-binding</keyword>
<keyword evidence="6 8" id="KW-0030">Aminoacyl-tRNA synthetase</keyword>
<dbReference type="SUPFAM" id="SSF52374">
    <property type="entry name" value="Nucleotidylyl transferase"/>
    <property type="match status" value="1"/>
</dbReference>
<proteinExistence type="inferred from homology"/>
<protein>
    <recommendedName>
        <fullName evidence="8">Arginine--tRNA ligase</fullName>
        <ecNumber evidence="8">6.1.1.19</ecNumber>
    </recommendedName>
    <alternativeName>
        <fullName evidence="8">Arginyl-tRNA synthetase</fullName>
        <shortName evidence="8">ArgRS</shortName>
    </alternativeName>
</protein>
<dbReference type="InterPro" id="IPR036695">
    <property type="entry name" value="Arg-tRNA-synth_N_sf"/>
</dbReference>
<dbReference type="GO" id="GO:0005524">
    <property type="term" value="F:ATP binding"/>
    <property type="evidence" value="ECO:0007669"/>
    <property type="project" value="UniProtKB-UniRule"/>
</dbReference>
<dbReference type="GO" id="GO:0005737">
    <property type="term" value="C:cytoplasm"/>
    <property type="evidence" value="ECO:0007669"/>
    <property type="project" value="UniProtKB-SubCell"/>
</dbReference>
<dbReference type="AlphaFoldDB" id="A0A1Y6K556"/>
<comment type="catalytic activity">
    <reaction evidence="7 8">
        <text>tRNA(Arg) + L-arginine + ATP = L-arginyl-tRNA(Arg) + AMP + diphosphate</text>
        <dbReference type="Rhea" id="RHEA:20301"/>
        <dbReference type="Rhea" id="RHEA-COMP:9658"/>
        <dbReference type="Rhea" id="RHEA-COMP:9673"/>
        <dbReference type="ChEBI" id="CHEBI:30616"/>
        <dbReference type="ChEBI" id="CHEBI:32682"/>
        <dbReference type="ChEBI" id="CHEBI:33019"/>
        <dbReference type="ChEBI" id="CHEBI:78442"/>
        <dbReference type="ChEBI" id="CHEBI:78513"/>
        <dbReference type="ChEBI" id="CHEBI:456215"/>
        <dbReference type="EC" id="6.1.1.19"/>
    </reaction>
</comment>
<dbReference type="InterPro" id="IPR001278">
    <property type="entry name" value="Arg-tRNA-ligase"/>
</dbReference>
<keyword evidence="3 8" id="KW-0547">Nucleotide-binding</keyword>
<dbReference type="RefSeq" id="WP_087862643.1">
    <property type="nucleotide sequence ID" value="NZ_LT859958.1"/>
</dbReference>
<evidence type="ECO:0000256" key="7">
    <source>
        <dbReference type="ARBA" id="ARBA00049339"/>
    </source>
</evidence>
<evidence type="ECO:0000256" key="2">
    <source>
        <dbReference type="ARBA" id="ARBA00022598"/>
    </source>
</evidence>
<dbReference type="Pfam" id="PF00750">
    <property type="entry name" value="tRNA-synt_1d"/>
    <property type="match status" value="1"/>
</dbReference>
<dbReference type="PRINTS" id="PR01038">
    <property type="entry name" value="TRNASYNTHARG"/>
</dbReference>
<dbReference type="InterPro" id="IPR035684">
    <property type="entry name" value="ArgRS_core"/>
</dbReference>
<dbReference type="InterPro" id="IPR014729">
    <property type="entry name" value="Rossmann-like_a/b/a_fold"/>
</dbReference>
<gene>
    <name evidence="8 11" type="primary">argS</name>
    <name evidence="11" type="ORF">CFX1CAM_1767</name>
</gene>
<evidence type="ECO:0000313" key="12">
    <source>
        <dbReference type="Proteomes" id="UP000195514"/>
    </source>
</evidence>
<dbReference type="SUPFAM" id="SSF47323">
    <property type="entry name" value="Anticodon-binding domain of a subclass of class I aminoacyl-tRNA synthetases"/>
    <property type="match status" value="1"/>
</dbReference>
<keyword evidence="5 8" id="KW-0648">Protein biosynthesis</keyword>
<evidence type="ECO:0000259" key="10">
    <source>
        <dbReference type="SMART" id="SM00836"/>
    </source>
</evidence>
<evidence type="ECO:0000313" key="11">
    <source>
        <dbReference type="EMBL" id="SMX54832.1"/>
    </source>
</evidence>
<evidence type="ECO:0000256" key="3">
    <source>
        <dbReference type="ARBA" id="ARBA00022741"/>
    </source>
</evidence>
<dbReference type="SMART" id="SM00836">
    <property type="entry name" value="DALR_1"/>
    <property type="match status" value="1"/>
</dbReference>
<dbReference type="InterPro" id="IPR009080">
    <property type="entry name" value="tRNAsynth_Ia_anticodon-bd"/>
</dbReference>
<dbReference type="InterPro" id="IPR008909">
    <property type="entry name" value="DALR_anticod-bd"/>
</dbReference>
<dbReference type="SUPFAM" id="SSF55190">
    <property type="entry name" value="Arginyl-tRNA synthetase (ArgRS), N-terminal 'additional' domain"/>
    <property type="match status" value="1"/>
</dbReference>
<keyword evidence="2 8" id="KW-0436">Ligase</keyword>
<sequence length="585" mass="66454">MFAAEKTFIESKIKAYLQSLEIEHAAIEFRQIPFSGEWGLAVPLFPLAAAEARTGKKINVPQRAQELAEGIKTYLGDDLGGFSHAEAVNGYLNLYFSTSTYAQRVIDTVLEQGAHYGCHPDRGETVMVEYSQPNTHKAFHVGHLRNVILGGSICRILECAGYKVIRANYLGDIGLHVIKWMWNYLKNHDGETPTEDHTHWMNQIYAEADRLFQDPENEAEVRALYARWNQRDPEILALWEKTRAWSLEGFDQIYHQLDEHFDRLYYESEVETAGVELVESLIASGLAQDERPEGPVIMDLDQILGTEDEYRVLVVLRSDSSSLYATKDLPLAIKKFEDYQLDKSIYVIDVRQSLYLKQIFKTLEIMGFEWADKLYHLAYELVNLPGNVTMASREGTVVLFDDLVREATRRAKAIVEEKNPELTETTKQEIAEAVALGAIKYTMLSRDNTKVVTFDWDAALDFNGQAAPYIQYAHVRAGSILRKAGQVLPELKVYPDELHKTEVDLIELMTRLPAEVYRAAEEYRPLIIANLSFEVARAFNDFYNSCQVLNAAPGIREFRLRLVAAAQQVLASSLRLLGIRAPSVM</sequence>
<evidence type="ECO:0000256" key="6">
    <source>
        <dbReference type="ARBA" id="ARBA00023146"/>
    </source>
</evidence>
<dbReference type="NCBIfam" id="TIGR00456">
    <property type="entry name" value="argS"/>
    <property type="match status" value="1"/>
</dbReference>
<evidence type="ECO:0000256" key="8">
    <source>
        <dbReference type="HAMAP-Rule" id="MF_00123"/>
    </source>
</evidence>
<dbReference type="CDD" id="cd07956">
    <property type="entry name" value="Anticodon_Ia_Arg"/>
    <property type="match status" value="1"/>
</dbReference>
<reference evidence="12" key="1">
    <citation type="submission" date="2017-05" db="EMBL/GenBank/DDBJ databases">
        <authorList>
            <person name="Kirkegaard R."/>
            <person name="Mcilroy J S."/>
        </authorList>
    </citation>
    <scope>NUCLEOTIDE SEQUENCE [LARGE SCALE GENOMIC DNA]</scope>
</reference>
<comment type="subcellular location">
    <subcellularLocation>
        <location evidence="8">Cytoplasm</location>
    </subcellularLocation>
</comment>
<dbReference type="GO" id="GO:0006420">
    <property type="term" value="P:arginyl-tRNA aminoacylation"/>
    <property type="evidence" value="ECO:0007669"/>
    <property type="project" value="UniProtKB-UniRule"/>
</dbReference>
<dbReference type="HAMAP" id="MF_00123">
    <property type="entry name" value="Arg_tRNA_synth"/>
    <property type="match status" value="1"/>
</dbReference>
<dbReference type="EMBL" id="LT859958">
    <property type="protein sequence ID" value="SMX54832.1"/>
    <property type="molecule type" value="Genomic_DNA"/>
</dbReference>
<dbReference type="Gene3D" id="3.30.1360.70">
    <property type="entry name" value="Arginyl tRNA synthetase N-terminal domain"/>
    <property type="match status" value="1"/>
</dbReference>
<organism evidence="11 12">
    <name type="scientific">Candidatus Brevifilum fermentans</name>
    <dbReference type="NCBI Taxonomy" id="1986204"/>
    <lineage>
        <taxon>Bacteria</taxon>
        <taxon>Bacillati</taxon>
        <taxon>Chloroflexota</taxon>
        <taxon>Anaerolineae</taxon>
        <taxon>Anaerolineales</taxon>
        <taxon>Anaerolineaceae</taxon>
        <taxon>Candidatus Brevifilum</taxon>
    </lineage>
</organism>
<dbReference type="Pfam" id="PF05746">
    <property type="entry name" value="DALR_1"/>
    <property type="match status" value="1"/>
</dbReference>
<feature type="domain" description="DALR anticodon binding" evidence="10">
    <location>
        <begin position="470"/>
        <end position="585"/>
    </location>
</feature>
<dbReference type="EC" id="6.1.1.19" evidence="8"/>
<keyword evidence="8" id="KW-0963">Cytoplasm</keyword>
<accession>A0A1Y6K556</accession>
<dbReference type="KEGG" id="abat:CFX1CAM_1767"/>
<keyword evidence="12" id="KW-1185">Reference proteome</keyword>
<dbReference type="GO" id="GO:0004814">
    <property type="term" value="F:arginine-tRNA ligase activity"/>
    <property type="evidence" value="ECO:0007669"/>
    <property type="project" value="UniProtKB-UniRule"/>
</dbReference>
<dbReference type="OrthoDB" id="9805987at2"/>
<dbReference type="Gene3D" id="1.10.730.10">
    <property type="entry name" value="Isoleucyl-tRNA Synthetase, Domain 1"/>
    <property type="match status" value="1"/>
</dbReference>
<evidence type="ECO:0000256" key="1">
    <source>
        <dbReference type="ARBA" id="ARBA00005594"/>
    </source>
</evidence>
<dbReference type="Proteomes" id="UP000195514">
    <property type="component" value="Chromosome I"/>
</dbReference>
<dbReference type="PANTHER" id="PTHR11956:SF5">
    <property type="entry name" value="ARGININE--TRNA LIGASE, CYTOPLASMIC"/>
    <property type="match status" value="1"/>
</dbReference>
<comment type="similarity">
    <text evidence="1 8 9">Belongs to the class-I aminoacyl-tRNA synthetase family.</text>
</comment>